<feature type="domain" description="DUF1990" evidence="1">
    <location>
        <begin position="4"/>
        <end position="153"/>
    </location>
</feature>
<dbReference type="RefSeq" id="WP_211354274.1">
    <property type="nucleotide sequence ID" value="NZ_BAABIJ010000001.1"/>
</dbReference>
<reference evidence="2 3" key="1">
    <citation type="journal article" date="2013" name="Stand. Genomic Sci.">
        <title>Genomic Encyclopedia of Type Strains, Phase I: The one thousand microbial genomes (KMG-I) project.</title>
        <authorList>
            <person name="Kyrpides N.C."/>
            <person name="Woyke T."/>
            <person name="Eisen J.A."/>
            <person name="Garrity G."/>
            <person name="Lilburn T.G."/>
            <person name="Beck B.J."/>
            <person name="Whitman W.B."/>
            <person name="Hugenholtz P."/>
            <person name="Klenk H.P."/>
        </authorList>
    </citation>
    <scope>NUCLEOTIDE SEQUENCE [LARGE SCALE GENOMIC DNA]</scope>
    <source>
        <strain evidence="2 3">DSM 45044</strain>
    </source>
</reference>
<dbReference type="PIRSF" id="PIRSF010260">
    <property type="entry name" value="UCP010260"/>
    <property type="match status" value="1"/>
</dbReference>
<dbReference type="PANTHER" id="PTHR34202">
    <property type="entry name" value="UPF0548 PROTEIN"/>
    <property type="match status" value="1"/>
</dbReference>
<dbReference type="PANTHER" id="PTHR34202:SF1">
    <property type="entry name" value="UPF0548 PROTEIN"/>
    <property type="match status" value="1"/>
</dbReference>
<organism evidence="2 3">
    <name type="scientific">Stackebrandtia albiflava</name>
    <dbReference type="NCBI Taxonomy" id="406432"/>
    <lineage>
        <taxon>Bacteria</taxon>
        <taxon>Bacillati</taxon>
        <taxon>Actinomycetota</taxon>
        <taxon>Actinomycetes</taxon>
        <taxon>Glycomycetales</taxon>
        <taxon>Glycomycetaceae</taxon>
        <taxon>Stackebrandtia</taxon>
    </lineage>
</organism>
<dbReference type="AlphaFoldDB" id="A0A562VB69"/>
<evidence type="ECO:0000313" key="2">
    <source>
        <dbReference type="EMBL" id="TWJ15122.1"/>
    </source>
</evidence>
<dbReference type="Proteomes" id="UP000321617">
    <property type="component" value="Unassembled WGS sequence"/>
</dbReference>
<keyword evidence="3" id="KW-1185">Reference proteome</keyword>
<protein>
    <submittedName>
        <fullName evidence="2">Uncharacterized protein (UPF0548 family)</fullName>
    </submittedName>
</protein>
<gene>
    <name evidence="2" type="ORF">LX16_0820</name>
</gene>
<dbReference type="InterPro" id="IPR018960">
    <property type="entry name" value="DUF1990"/>
</dbReference>
<dbReference type="InterPro" id="IPR014457">
    <property type="entry name" value="UCP010260"/>
</dbReference>
<evidence type="ECO:0000313" key="3">
    <source>
        <dbReference type="Proteomes" id="UP000321617"/>
    </source>
</evidence>
<dbReference type="EMBL" id="VLLL01000005">
    <property type="protein sequence ID" value="TWJ15122.1"/>
    <property type="molecule type" value="Genomic_DNA"/>
</dbReference>
<proteinExistence type="predicted"/>
<name>A0A562VB69_9ACTN</name>
<comment type="caution">
    <text evidence="2">The sequence shown here is derived from an EMBL/GenBank/DDBJ whole genome shotgun (WGS) entry which is preliminary data.</text>
</comment>
<evidence type="ECO:0000259" key="1">
    <source>
        <dbReference type="Pfam" id="PF09348"/>
    </source>
</evidence>
<sequence length="163" mass="17980">MDYTYTPVGVTRSDRPAPGLRRLSHRARLRGDFEAAAEVVMTWEMHRRAGLRPRADAPRAEPGVSVVCRLGPLRAPCRVVWTVTEPDRIGFGYGTLPGHPEAGEESFTVSRDPDGTVWFTVIAYSRPARWFTRLAGPVVPLAQRLAMYAYARAVETGARAATA</sequence>
<dbReference type="Pfam" id="PF09348">
    <property type="entry name" value="DUF1990"/>
    <property type="match status" value="1"/>
</dbReference>
<accession>A0A562VB69</accession>